<accession>A0ABS8G6X7</accession>
<comment type="caution">
    <text evidence="2">The sequence shown here is derived from an EMBL/GenBank/DDBJ whole genome shotgun (WGS) entry which is preliminary data.</text>
</comment>
<dbReference type="Proteomes" id="UP001520878">
    <property type="component" value="Unassembled WGS sequence"/>
</dbReference>
<dbReference type="EMBL" id="JAJEWP010000001">
    <property type="protein sequence ID" value="MCC2615851.1"/>
    <property type="molecule type" value="Genomic_DNA"/>
</dbReference>
<protein>
    <submittedName>
        <fullName evidence="2">Uncharacterized protein</fullName>
    </submittedName>
</protein>
<keyword evidence="1" id="KW-0732">Signal</keyword>
<name>A0ABS8G6X7_9ALTE</name>
<dbReference type="RefSeq" id="WP_229158165.1">
    <property type="nucleotide sequence ID" value="NZ_JAJEWP010000001.1"/>
</dbReference>
<evidence type="ECO:0000313" key="3">
    <source>
        <dbReference type="Proteomes" id="UP001520878"/>
    </source>
</evidence>
<feature type="chain" id="PRO_5046820289" evidence="1">
    <location>
        <begin position="23"/>
        <end position="96"/>
    </location>
</feature>
<proteinExistence type="predicted"/>
<gene>
    <name evidence="2" type="ORF">LJ739_06330</name>
</gene>
<keyword evidence="3" id="KW-1185">Reference proteome</keyword>
<evidence type="ECO:0000313" key="2">
    <source>
        <dbReference type="EMBL" id="MCC2615851.1"/>
    </source>
</evidence>
<reference evidence="2 3" key="1">
    <citation type="submission" date="2021-10" db="EMBL/GenBank/DDBJ databases">
        <title>Draft genome of Aestuariibacter halophilus JC2043.</title>
        <authorList>
            <person name="Emsley S.A."/>
            <person name="Pfannmuller K.M."/>
            <person name="Ushijima B."/>
            <person name="Saw J.H."/>
            <person name="Videau P."/>
        </authorList>
    </citation>
    <scope>NUCLEOTIDE SEQUENCE [LARGE SCALE GENOMIC DNA]</scope>
    <source>
        <strain evidence="2 3">JC2043</strain>
    </source>
</reference>
<feature type="signal peptide" evidence="1">
    <location>
        <begin position="1"/>
        <end position="22"/>
    </location>
</feature>
<organism evidence="2 3">
    <name type="scientific">Fluctibacter halophilus</name>
    <dbReference type="NCBI Taxonomy" id="226011"/>
    <lineage>
        <taxon>Bacteria</taxon>
        <taxon>Pseudomonadati</taxon>
        <taxon>Pseudomonadota</taxon>
        <taxon>Gammaproteobacteria</taxon>
        <taxon>Alteromonadales</taxon>
        <taxon>Alteromonadaceae</taxon>
        <taxon>Fluctibacter</taxon>
    </lineage>
</organism>
<sequence>MLKRVLFPCTVIALTVATSANAGIQTAVQQSCQDIDKRTTLQLARHGETSSDAYNAKLATMFQVTSCHGDALLDTRTDRRDYQPVDVNTQANHRTD</sequence>
<evidence type="ECO:0000256" key="1">
    <source>
        <dbReference type="SAM" id="SignalP"/>
    </source>
</evidence>